<evidence type="ECO:0000259" key="2">
    <source>
        <dbReference type="Pfam" id="PF11867"/>
    </source>
</evidence>
<name>A0A645AHI0_9ZZZZ</name>
<dbReference type="EMBL" id="VSSQ01013962">
    <property type="protein sequence ID" value="MPM52655.1"/>
    <property type="molecule type" value="Genomic_DNA"/>
</dbReference>
<dbReference type="AlphaFoldDB" id="A0A645AHI0"/>
<proteinExistence type="predicted"/>
<dbReference type="Pfam" id="PF11867">
    <property type="entry name" value="T1RH-like_C"/>
    <property type="match status" value="1"/>
</dbReference>
<reference evidence="3" key="1">
    <citation type="submission" date="2019-08" db="EMBL/GenBank/DDBJ databases">
        <authorList>
            <person name="Kucharzyk K."/>
            <person name="Murdoch R.W."/>
            <person name="Higgins S."/>
            <person name="Loffler F."/>
        </authorList>
    </citation>
    <scope>NUCLEOTIDE SEQUENCE</scope>
</reference>
<dbReference type="InterPro" id="IPR051268">
    <property type="entry name" value="Type-I_R_enzyme_R_subunit"/>
</dbReference>
<organism evidence="3">
    <name type="scientific">bioreactor metagenome</name>
    <dbReference type="NCBI Taxonomy" id="1076179"/>
    <lineage>
        <taxon>unclassified sequences</taxon>
        <taxon>metagenomes</taxon>
        <taxon>ecological metagenomes</taxon>
    </lineage>
</organism>
<comment type="caution">
    <text evidence="3">The sequence shown here is derived from an EMBL/GenBank/DDBJ whole genome shotgun (WGS) entry which is preliminary data.</text>
</comment>
<dbReference type="GO" id="GO:0009307">
    <property type="term" value="P:DNA restriction-modification system"/>
    <property type="evidence" value="ECO:0007669"/>
    <property type="project" value="UniProtKB-KW"/>
</dbReference>
<dbReference type="InterPro" id="IPR021810">
    <property type="entry name" value="T1RH-like_C"/>
</dbReference>
<dbReference type="Gene3D" id="3.40.50.300">
    <property type="entry name" value="P-loop containing nucleotide triphosphate hydrolases"/>
    <property type="match status" value="1"/>
</dbReference>
<protein>
    <recommendedName>
        <fullName evidence="2">Type I restriction enzyme HindI endonuclease subunit-like C-terminal domain-containing protein</fullName>
    </recommendedName>
</protein>
<sequence length="380" mass="43989">MQTIARANRVFEGKTNGLIVDYVGVFRNLQKALSIYAKPGSGIEAPVKNKEQLLLDLQEAITQARAHCEANAVKLDKIIQGSTKSFELIALMDDAVDLLVADDDSKKRFLELVGLSWKLYKAVLPDRHAYEYEDICQLLHSLANKIRSLTPSANIDDVMQRIEQVLDVSIDAQGYIISDDKENTVDLSSLDFEKMRRDFEKKHKNIEMQKLKDMVEKVLYEMLEQNKTRTDYVERFEQMIADYNTGSKNVDLIYRDLVDFAEALSEEQKRHVQENLSEEELAVFDILIKPEMELGEKDKQQVKKVARQLLETLKKEKLVLDWRKKQQARADVLYTIEKLLDNELPRSYATEIYRLKCDRVYQHIYDNYYGAGKSLYSLAG</sequence>
<accession>A0A645AHI0</accession>
<feature type="domain" description="Type I restriction enzyme HindI endonuclease subunit-like C-terminal" evidence="2">
    <location>
        <begin position="48"/>
        <end position="343"/>
    </location>
</feature>
<keyword evidence="1" id="KW-0680">Restriction system</keyword>
<gene>
    <name evidence="3" type="ORF">SDC9_99415</name>
</gene>
<evidence type="ECO:0000313" key="3">
    <source>
        <dbReference type="EMBL" id="MPM52655.1"/>
    </source>
</evidence>
<dbReference type="PANTHER" id="PTHR30195">
    <property type="entry name" value="TYPE I SITE-SPECIFIC DEOXYRIBONUCLEASE PROTEIN SUBUNIT M AND R"/>
    <property type="match status" value="1"/>
</dbReference>
<evidence type="ECO:0000256" key="1">
    <source>
        <dbReference type="ARBA" id="ARBA00022747"/>
    </source>
</evidence>
<dbReference type="PANTHER" id="PTHR30195:SF15">
    <property type="entry name" value="TYPE I RESTRICTION ENZYME HINDI ENDONUCLEASE SUBUNIT"/>
    <property type="match status" value="1"/>
</dbReference>
<dbReference type="InterPro" id="IPR027417">
    <property type="entry name" value="P-loop_NTPase"/>
</dbReference>